<dbReference type="GO" id="GO:0015031">
    <property type="term" value="P:protein transport"/>
    <property type="evidence" value="ECO:0007669"/>
    <property type="project" value="InterPro"/>
</dbReference>
<name>A0A1G7CNN7_9PROT</name>
<evidence type="ECO:0000256" key="4">
    <source>
        <dbReference type="ARBA" id="ARBA00022475"/>
    </source>
</evidence>
<dbReference type="RefSeq" id="WP_218128065.1">
    <property type="nucleotide sequence ID" value="NZ_FMZX01000034.1"/>
</dbReference>
<evidence type="ECO:0000259" key="10">
    <source>
        <dbReference type="Pfam" id="PF25994"/>
    </source>
</evidence>
<dbReference type="PRINTS" id="PR01490">
    <property type="entry name" value="RTXTOXIND"/>
</dbReference>
<dbReference type="AlphaFoldDB" id="A0A1G7CNN7"/>
<evidence type="ECO:0000259" key="11">
    <source>
        <dbReference type="Pfam" id="PF26002"/>
    </source>
</evidence>
<feature type="domain" description="AprE-like beta-barrel" evidence="11">
    <location>
        <begin position="342"/>
        <end position="430"/>
    </location>
</feature>
<protein>
    <recommendedName>
        <fullName evidence="9">Membrane fusion protein (MFP) family protein</fullName>
    </recommendedName>
</protein>
<reference evidence="12 13" key="1">
    <citation type="submission" date="2016-10" db="EMBL/GenBank/DDBJ databases">
        <authorList>
            <person name="de Groot N.N."/>
        </authorList>
    </citation>
    <scope>NUCLEOTIDE SEQUENCE [LARGE SCALE GENOMIC DNA]</scope>
    <source>
        <strain evidence="12 13">CPCC 100156</strain>
    </source>
</reference>
<dbReference type="InterPro" id="IPR010129">
    <property type="entry name" value="T1SS_HlyD"/>
</dbReference>
<dbReference type="InterPro" id="IPR058781">
    <property type="entry name" value="HH_AprE-like"/>
</dbReference>
<sequence length="455" mass="50216">MSGARSLVPLDPRMDVTLAGMPGAATLALSTRAPRRMGLMLVFVFLGGFLAWGLTVPIAGGAIAPGVISPDGNRRTVQHLEGGIIAQLRVRDGDKVTAGQPLILLETLQARAVYNSLLSQYQTLLVMQARLEAEQNGWPEIRLPPEIEAAVTNPELARLIAAQRSIFATRRKAQEMRTVILRLRIEQSQQQIGAFEAQVRSASDQLALIADELRGKEQLLRSGLVPRPEVLRLQRNQAELLGRHGEYLGTIARTRQVIGETEMQIISLEAERLDKVSEQIDKVRVELAGVTERLEASRDVLARTAVLAPITGTVINLRFKTVEGVIRPGEAILDIVPDEEKLLIDARVAPIDIDVVHQGLAAQVRLTAYSSRGLPRIEGIVRSVSADSLQDPGTNQLYYLARVEVERGTLEQLGPNIVLVPGMPAEVLIVRRERTMVHYLIEPFRDAFRRSFREV</sequence>
<evidence type="ECO:0000256" key="8">
    <source>
        <dbReference type="ARBA" id="ARBA00023136"/>
    </source>
</evidence>
<dbReference type="PANTHER" id="PTHR30386">
    <property type="entry name" value="MEMBRANE FUSION SUBUNIT OF EMRAB-TOLC MULTIDRUG EFFLUX PUMP"/>
    <property type="match status" value="1"/>
</dbReference>
<evidence type="ECO:0000256" key="9">
    <source>
        <dbReference type="RuleBase" id="RU365093"/>
    </source>
</evidence>
<evidence type="ECO:0000256" key="6">
    <source>
        <dbReference type="ARBA" id="ARBA00022692"/>
    </source>
</evidence>
<gene>
    <name evidence="12" type="ORF">SAMN04487779_10348</name>
</gene>
<keyword evidence="8 9" id="KW-0472">Membrane</keyword>
<evidence type="ECO:0000256" key="5">
    <source>
        <dbReference type="ARBA" id="ARBA00022519"/>
    </source>
</evidence>
<dbReference type="Gene3D" id="2.40.30.170">
    <property type="match status" value="1"/>
</dbReference>
<comment type="similarity">
    <text evidence="2 9">Belongs to the membrane fusion protein (MFP) (TC 8.A.1) family.</text>
</comment>
<feature type="transmembrane region" description="Helical" evidence="9">
    <location>
        <begin position="39"/>
        <end position="64"/>
    </location>
</feature>
<keyword evidence="13" id="KW-1185">Reference proteome</keyword>
<evidence type="ECO:0000256" key="1">
    <source>
        <dbReference type="ARBA" id="ARBA00004377"/>
    </source>
</evidence>
<evidence type="ECO:0000313" key="13">
    <source>
        <dbReference type="Proteomes" id="UP000198925"/>
    </source>
</evidence>
<dbReference type="InterPro" id="IPR058982">
    <property type="entry name" value="Beta-barrel_AprE"/>
</dbReference>
<keyword evidence="6 9" id="KW-0812">Transmembrane</keyword>
<evidence type="ECO:0000256" key="3">
    <source>
        <dbReference type="ARBA" id="ARBA00022448"/>
    </source>
</evidence>
<keyword evidence="7 9" id="KW-1133">Transmembrane helix</keyword>
<accession>A0A1G7CNN7</accession>
<keyword evidence="5 9" id="KW-0997">Cell inner membrane</keyword>
<dbReference type="GO" id="GO:0005886">
    <property type="term" value="C:plasma membrane"/>
    <property type="evidence" value="ECO:0007669"/>
    <property type="project" value="UniProtKB-SubCell"/>
</dbReference>
<dbReference type="NCBIfam" id="TIGR01843">
    <property type="entry name" value="type_I_hlyD"/>
    <property type="match status" value="1"/>
</dbReference>
<dbReference type="PANTHER" id="PTHR30386:SF17">
    <property type="entry name" value="ALKALINE PROTEASE SECRETION PROTEIN APRE"/>
    <property type="match status" value="1"/>
</dbReference>
<dbReference type="Proteomes" id="UP000198925">
    <property type="component" value="Unassembled WGS sequence"/>
</dbReference>
<dbReference type="EMBL" id="FMZX01000034">
    <property type="protein sequence ID" value="SDE41024.1"/>
    <property type="molecule type" value="Genomic_DNA"/>
</dbReference>
<evidence type="ECO:0000256" key="2">
    <source>
        <dbReference type="ARBA" id="ARBA00009477"/>
    </source>
</evidence>
<dbReference type="Pfam" id="PF26002">
    <property type="entry name" value="Beta-barrel_AprE"/>
    <property type="match status" value="1"/>
</dbReference>
<dbReference type="InterPro" id="IPR050739">
    <property type="entry name" value="MFP"/>
</dbReference>
<feature type="domain" description="AprE-like long alpha-helical hairpin" evidence="10">
    <location>
        <begin position="110"/>
        <end position="300"/>
    </location>
</feature>
<proteinExistence type="inferred from homology"/>
<evidence type="ECO:0000313" key="12">
    <source>
        <dbReference type="EMBL" id="SDE41024.1"/>
    </source>
</evidence>
<keyword evidence="4 9" id="KW-1003">Cell membrane</keyword>
<evidence type="ECO:0000256" key="7">
    <source>
        <dbReference type="ARBA" id="ARBA00022989"/>
    </source>
</evidence>
<comment type="subcellular location">
    <subcellularLocation>
        <location evidence="1 9">Cell inner membrane</location>
        <topology evidence="1 9">Single-pass membrane protein</topology>
    </subcellularLocation>
</comment>
<dbReference type="Pfam" id="PF25994">
    <property type="entry name" value="HH_AprE"/>
    <property type="match status" value="1"/>
</dbReference>
<keyword evidence="3 9" id="KW-0813">Transport</keyword>
<organism evidence="12 13">
    <name type="scientific">Belnapia rosea</name>
    <dbReference type="NCBI Taxonomy" id="938405"/>
    <lineage>
        <taxon>Bacteria</taxon>
        <taxon>Pseudomonadati</taxon>
        <taxon>Pseudomonadota</taxon>
        <taxon>Alphaproteobacteria</taxon>
        <taxon>Acetobacterales</taxon>
        <taxon>Roseomonadaceae</taxon>
        <taxon>Belnapia</taxon>
    </lineage>
</organism>